<organism evidence="2 3">
    <name type="scientific">Phakopsora pachyrhizi</name>
    <name type="common">Asian soybean rust disease fungus</name>
    <dbReference type="NCBI Taxonomy" id="170000"/>
    <lineage>
        <taxon>Eukaryota</taxon>
        <taxon>Fungi</taxon>
        <taxon>Dikarya</taxon>
        <taxon>Basidiomycota</taxon>
        <taxon>Pucciniomycotina</taxon>
        <taxon>Pucciniomycetes</taxon>
        <taxon>Pucciniales</taxon>
        <taxon>Phakopsoraceae</taxon>
        <taxon>Phakopsora</taxon>
    </lineage>
</organism>
<protein>
    <submittedName>
        <fullName evidence="2">Expressed protein</fullName>
    </submittedName>
</protein>
<dbReference type="EMBL" id="CALTRL010006111">
    <property type="protein sequence ID" value="CAH7689637.1"/>
    <property type="molecule type" value="Genomic_DNA"/>
</dbReference>
<feature type="region of interest" description="Disordered" evidence="1">
    <location>
        <begin position="176"/>
        <end position="216"/>
    </location>
</feature>
<sequence>MPCGCLSPRKKQTSRSAPPLQTEFAPQPRQYSRLFSEPSSPFLKFSRLTLLSRIEKAFSSTPSESERVNNLISQIQSSENVWCTRSQTGAPALEIDLPLPIRPESILHPGLSNFDEKNNSDFSRNICKRRQYGPPRELVLDIIPDPGAVASPLITPSFPRHSHQAILSETNRDVQDFIDPLPTPELSSPSEALQDPLPKPPNSPPQSSISDLSMGSSSTLGFIQHATILKPRLAELQTPPPTPPPNLPLPPLPLPRAFLPNRASSLASVVISVDQDGRILQSMANTRKTGVYEARSLTQSTYRPRSKSSPLKPQPMPNKILEKKPSERRVRFMAPPPSFDFGSRNRSLSSSIYDDNSTIPIAPFECSYAPPPTSLNISKFEPVFIQQNQSERY</sequence>
<feature type="compositionally biased region" description="Polar residues" evidence="1">
    <location>
        <begin position="297"/>
        <end position="311"/>
    </location>
</feature>
<accession>A0AAV0BTS7</accession>
<evidence type="ECO:0000313" key="2">
    <source>
        <dbReference type="EMBL" id="CAH7689637.1"/>
    </source>
</evidence>
<gene>
    <name evidence="2" type="ORF">PPACK8108_LOCUS24763</name>
</gene>
<keyword evidence="3" id="KW-1185">Reference proteome</keyword>
<name>A0AAV0BTS7_PHAPC</name>
<comment type="caution">
    <text evidence="2">The sequence shown here is derived from an EMBL/GenBank/DDBJ whole genome shotgun (WGS) entry which is preliminary data.</text>
</comment>
<evidence type="ECO:0000313" key="3">
    <source>
        <dbReference type="Proteomes" id="UP001153365"/>
    </source>
</evidence>
<dbReference type="AlphaFoldDB" id="A0AAV0BTS7"/>
<reference evidence="2" key="1">
    <citation type="submission" date="2022-06" db="EMBL/GenBank/DDBJ databases">
        <authorList>
            <consortium name="SYNGENTA / RWTH Aachen University"/>
        </authorList>
    </citation>
    <scope>NUCLEOTIDE SEQUENCE</scope>
</reference>
<feature type="region of interest" description="Disordered" evidence="1">
    <location>
        <begin position="297"/>
        <end position="319"/>
    </location>
</feature>
<evidence type="ECO:0000256" key="1">
    <source>
        <dbReference type="SAM" id="MobiDB-lite"/>
    </source>
</evidence>
<dbReference type="Proteomes" id="UP001153365">
    <property type="component" value="Unassembled WGS sequence"/>
</dbReference>
<feature type="compositionally biased region" description="Low complexity" evidence="1">
    <location>
        <begin position="205"/>
        <end position="216"/>
    </location>
</feature>
<feature type="region of interest" description="Disordered" evidence="1">
    <location>
        <begin position="1"/>
        <end position="35"/>
    </location>
</feature>
<proteinExistence type="predicted"/>